<gene>
    <name evidence="1" type="ORF">RHIMIDRAFT_102363</name>
</gene>
<organism evidence="1 2">
    <name type="scientific">Rhizopus microsporus ATCC 52813</name>
    <dbReference type="NCBI Taxonomy" id="1340429"/>
    <lineage>
        <taxon>Eukaryota</taxon>
        <taxon>Fungi</taxon>
        <taxon>Fungi incertae sedis</taxon>
        <taxon>Mucoromycota</taxon>
        <taxon>Mucoromycotina</taxon>
        <taxon>Mucoromycetes</taxon>
        <taxon>Mucorales</taxon>
        <taxon>Mucorineae</taxon>
        <taxon>Rhizopodaceae</taxon>
        <taxon>Rhizopus</taxon>
    </lineage>
</organism>
<dbReference type="Pfam" id="PF08894">
    <property type="entry name" value="DUF1838"/>
    <property type="match status" value="1"/>
</dbReference>
<name>A0A2G4T0H4_RHIZD</name>
<proteinExistence type="predicted"/>
<reference evidence="1 2" key="1">
    <citation type="journal article" date="2016" name="Proc. Natl. Acad. Sci. U.S.A.">
        <title>Lipid metabolic changes in an early divergent fungus govern the establishment of a mutualistic symbiosis with endobacteria.</title>
        <authorList>
            <person name="Lastovetsky O.A."/>
            <person name="Gaspar M.L."/>
            <person name="Mondo S.J."/>
            <person name="LaButti K.M."/>
            <person name="Sandor L."/>
            <person name="Grigoriev I.V."/>
            <person name="Henry S.A."/>
            <person name="Pawlowska T.E."/>
        </authorList>
    </citation>
    <scope>NUCLEOTIDE SEQUENCE [LARGE SCALE GENOMIC DNA]</scope>
    <source>
        <strain evidence="1 2">ATCC 52813</strain>
    </source>
</reference>
<protein>
    <submittedName>
        <fullName evidence="1">DUF1838-domain-containing protein</fullName>
    </submittedName>
</protein>
<dbReference type="RefSeq" id="XP_023468216.1">
    <property type="nucleotide sequence ID" value="XM_023605128.1"/>
</dbReference>
<dbReference type="Proteomes" id="UP000242254">
    <property type="component" value="Unassembled WGS sequence"/>
</dbReference>
<evidence type="ECO:0000313" key="1">
    <source>
        <dbReference type="EMBL" id="PHZ14508.1"/>
    </source>
</evidence>
<dbReference type="STRING" id="1340429.A0A2G4T0H4"/>
<evidence type="ECO:0000313" key="2">
    <source>
        <dbReference type="Proteomes" id="UP000242254"/>
    </source>
</evidence>
<accession>A0A2G4T0H4</accession>
<dbReference type="AlphaFoldDB" id="A0A2G4T0H4"/>
<sequence length="161" mass="18342">MALPARIPLDVRHNRFSGTSAVVSEIPLFYPSPLGDEKFKDHDPNKMYQAGEFFTFKCNTKDLDSDQTIDHVEVNWTRVSRFSPFMKMKDNTGYLVFHCTGFKLPQGSTVDDLDPLLVNEIKRDMTAYATAPAEYNPNAKNVTSWTYFRDNFDTIVSKGAN</sequence>
<dbReference type="EMBL" id="KZ303845">
    <property type="protein sequence ID" value="PHZ14508.1"/>
    <property type="molecule type" value="Genomic_DNA"/>
</dbReference>
<dbReference type="GeneID" id="35436118"/>
<dbReference type="InterPro" id="IPR014990">
    <property type="entry name" value="DUF1838"/>
</dbReference>
<keyword evidence="2" id="KW-1185">Reference proteome</keyword>